<protein>
    <submittedName>
        <fullName evidence="2">SGNH/GDSL hydrolase family protein</fullName>
    </submittedName>
</protein>
<accession>A0ABT0LB40</accession>
<sequence>MDNILVYSDSLTWGIIPNTRKRLSFDERWPGVMENLLLEKGKSVRVIENCLNGRRTVWNDPFRPGRDGSQGLAQVIEMHSPLKLVILMLGINDFQCTHNISVALSGQGLVKLINIIRQAQVEPGMPIPEIMVVAPPHLKKARGVIAYKLEGAELRSQGLSAEYAIIAQAYQTLYFDAASVVETSAIDGIHLDKGQHAILGKVLANRVSATVLAK</sequence>
<evidence type="ECO:0000259" key="1">
    <source>
        <dbReference type="Pfam" id="PF13472"/>
    </source>
</evidence>
<keyword evidence="2" id="KW-0378">Hydrolase</keyword>
<reference evidence="2 3" key="1">
    <citation type="submission" date="2022-01" db="EMBL/GenBank/DDBJ databases">
        <title>Whole genome-based taxonomy of the Shewanellaceae.</title>
        <authorList>
            <person name="Martin-Rodriguez A.J."/>
        </authorList>
    </citation>
    <scope>NUCLEOTIDE SEQUENCE [LARGE SCALE GENOMIC DNA]</scope>
    <source>
        <strain evidence="2 3">DSM 17177</strain>
    </source>
</reference>
<keyword evidence="3" id="KW-1185">Reference proteome</keyword>
<evidence type="ECO:0000313" key="2">
    <source>
        <dbReference type="EMBL" id="MCL1124924.1"/>
    </source>
</evidence>
<dbReference type="EMBL" id="JAKIKS010000035">
    <property type="protein sequence ID" value="MCL1124924.1"/>
    <property type="molecule type" value="Genomic_DNA"/>
</dbReference>
<dbReference type="GO" id="GO:0016787">
    <property type="term" value="F:hydrolase activity"/>
    <property type="evidence" value="ECO:0007669"/>
    <property type="project" value="UniProtKB-KW"/>
</dbReference>
<proteinExistence type="predicted"/>
<comment type="caution">
    <text evidence="2">The sequence shown here is derived from an EMBL/GenBank/DDBJ whole genome shotgun (WGS) entry which is preliminary data.</text>
</comment>
<dbReference type="InterPro" id="IPR013830">
    <property type="entry name" value="SGNH_hydro"/>
</dbReference>
<dbReference type="RefSeq" id="WP_248940201.1">
    <property type="nucleotide sequence ID" value="NZ_JAKIKS010000035.1"/>
</dbReference>
<dbReference type="InterPro" id="IPR036514">
    <property type="entry name" value="SGNH_hydro_sf"/>
</dbReference>
<organism evidence="2 3">
    <name type="scientific">Shewanella surugensis</name>
    <dbReference type="NCBI Taxonomy" id="212020"/>
    <lineage>
        <taxon>Bacteria</taxon>
        <taxon>Pseudomonadati</taxon>
        <taxon>Pseudomonadota</taxon>
        <taxon>Gammaproteobacteria</taxon>
        <taxon>Alteromonadales</taxon>
        <taxon>Shewanellaceae</taxon>
        <taxon>Shewanella</taxon>
    </lineage>
</organism>
<name>A0ABT0LB40_9GAMM</name>
<evidence type="ECO:0000313" key="3">
    <source>
        <dbReference type="Proteomes" id="UP001203423"/>
    </source>
</evidence>
<dbReference type="CDD" id="cd01839">
    <property type="entry name" value="SGNH_arylesterase_like"/>
    <property type="match status" value="1"/>
</dbReference>
<dbReference type="Pfam" id="PF13472">
    <property type="entry name" value="Lipase_GDSL_2"/>
    <property type="match status" value="1"/>
</dbReference>
<dbReference type="SUPFAM" id="SSF52266">
    <property type="entry name" value="SGNH hydrolase"/>
    <property type="match status" value="1"/>
</dbReference>
<feature type="domain" description="SGNH hydrolase-type esterase" evidence="1">
    <location>
        <begin position="9"/>
        <end position="185"/>
    </location>
</feature>
<dbReference type="Proteomes" id="UP001203423">
    <property type="component" value="Unassembled WGS sequence"/>
</dbReference>
<gene>
    <name evidence="2" type="ORF">L2764_10670</name>
</gene>
<dbReference type="Gene3D" id="3.40.50.1110">
    <property type="entry name" value="SGNH hydrolase"/>
    <property type="match status" value="1"/>
</dbReference>